<dbReference type="InterPro" id="IPR016181">
    <property type="entry name" value="Acyl_CoA_acyltransferase"/>
</dbReference>
<dbReference type="PROSITE" id="PS51729">
    <property type="entry name" value="GNAT_YJDJ"/>
    <property type="match status" value="1"/>
</dbReference>
<gene>
    <name evidence="2" type="ORF">CLV67_113212</name>
</gene>
<evidence type="ECO:0000313" key="2">
    <source>
        <dbReference type="EMBL" id="PRX18378.1"/>
    </source>
</evidence>
<evidence type="ECO:0000313" key="3">
    <source>
        <dbReference type="Proteomes" id="UP000239415"/>
    </source>
</evidence>
<dbReference type="PANTHER" id="PTHR31435">
    <property type="entry name" value="PROTEIN NATD1"/>
    <property type="match status" value="1"/>
</dbReference>
<reference evidence="2 3" key="1">
    <citation type="submission" date="2018-03" db="EMBL/GenBank/DDBJ databases">
        <title>Genomic Encyclopedia of Archaeal and Bacterial Type Strains, Phase II (KMG-II): from individual species to whole genera.</title>
        <authorList>
            <person name="Goeker M."/>
        </authorList>
    </citation>
    <scope>NUCLEOTIDE SEQUENCE [LARGE SCALE GENOMIC DNA]</scope>
    <source>
        <strain evidence="2 3">DSM 43146</strain>
    </source>
</reference>
<dbReference type="InterPro" id="IPR031165">
    <property type="entry name" value="GNAT_YJDJ"/>
</dbReference>
<dbReference type="InterPro" id="IPR045057">
    <property type="entry name" value="Gcn5-rel_NAT"/>
</dbReference>
<name>A0A2T0K5W9_9ACTN</name>
<dbReference type="CDD" id="cd04301">
    <property type="entry name" value="NAT_SF"/>
    <property type="match status" value="1"/>
</dbReference>
<accession>A0A2T0K5W9</accession>
<dbReference type="Gene3D" id="3.40.630.30">
    <property type="match status" value="1"/>
</dbReference>
<organism evidence="2 3">
    <name type="scientific">Actinoplanes italicus</name>
    <dbReference type="NCBI Taxonomy" id="113567"/>
    <lineage>
        <taxon>Bacteria</taxon>
        <taxon>Bacillati</taxon>
        <taxon>Actinomycetota</taxon>
        <taxon>Actinomycetes</taxon>
        <taxon>Micromonosporales</taxon>
        <taxon>Micromonosporaceae</taxon>
        <taxon>Actinoplanes</taxon>
    </lineage>
</organism>
<dbReference type="RefSeq" id="WP_106324097.1">
    <property type="nucleotide sequence ID" value="NZ_BOMO01000102.1"/>
</dbReference>
<protein>
    <recommendedName>
        <fullName evidence="1">N-acetyltransferase domain-containing protein</fullName>
    </recommendedName>
</protein>
<keyword evidence="3" id="KW-1185">Reference proteome</keyword>
<dbReference type="OrthoDB" id="5405911at2"/>
<sequence length="100" mass="11127">MTYTVTELPERERFEARDGAGTLAGVVTYQMTGPIIIYTHTQVTPEFEGQGVGSALARAVMDDAKARGRTVVPMCPFLAEWLDKHPEYNAIVARNTRRVK</sequence>
<dbReference type="EMBL" id="PVMZ01000013">
    <property type="protein sequence ID" value="PRX18378.1"/>
    <property type="molecule type" value="Genomic_DNA"/>
</dbReference>
<dbReference type="AlphaFoldDB" id="A0A2T0K5W9"/>
<feature type="domain" description="N-acetyltransferase" evidence="1">
    <location>
        <begin position="6"/>
        <end position="93"/>
    </location>
</feature>
<dbReference type="Pfam" id="PF14542">
    <property type="entry name" value="Acetyltransf_CG"/>
    <property type="match status" value="1"/>
</dbReference>
<dbReference type="Proteomes" id="UP000239415">
    <property type="component" value="Unassembled WGS sequence"/>
</dbReference>
<evidence type="ECO:0000259" key="1">
    <source>
        <dbReference type="PROSITE" id="PS51729"/>
    </source>
</evidence>
<proteinExistence type="predicted"/>
<dbReference type="SUPFAM" id="SSF55729">
    <property type="entry name" value="Acyl-CoA N-acyltransferases (Nat)"/>
    <property type="match status" value="1"/>
</dbReference>
<comment type="caution">
    <text evidence="2">The sequence shown here is derived from an EMBL/GenBank/DDBJ whole genome shotgun (WGS) entry which is preliminary data.</text>
</comment>
<dbReference type="PANTHER" id="PTHR31435:SF10">
    <property type="entry name" value="BSR4717 PROTEIN"/>
    <property type="match status" value="1"/>
</dbReference>